<dbReference type="AlphaFoldDB" id="A0A9J7MVT1"/>
<feature type="repeat" description="TPR" evidence="3">
    <location>
        <begin position="381"/>
        <end position="414"/>
    </location>
</feature>
<dbReference type="KEGG" id="bfo:118418578"/>
<organism evidence="5 6">
    <name type="scientific">Branchiostoma floridae</name>
    <name type="common">Florida lancelet</name>
    <name type="synonym">Amphioxus</name>
    <dbReference type="NCBI Taxonomy" id="7739"/>
    <lineage>
        <taxon>Eukaryota</taxon>
        <taxon>Metazoa</taxon>
        <taxon>Chordata</taxon>
        <taxon>Cephalochordata</taxon>
        <taxon>Leptocardii</taxon>
        <taxon>Amphioxiformes</taxon>
        <taxon>Branchiostomatidae</taxon>
        <taxon>Branchiostoma</taxon>
    </lineage>
</organism>
<keyword evidence="1" id="KW-0677">Repeat</keyword>
<evidence type="ECO:0000313" key="6">
    <source>
        <dbReference type="RefSeq" id="XP_035680464.1"/>
    </source>
</evidence>
<dbReference type="GeneID" id="118418578"/>
<evidence type="ECO:0000256" key="1">
    <source>
        <dbReference type="ARBA" id="ARBA00022737"/>
    </source>
</evidence>
<dbReference type="SUPFAM" id="SSF48452">
    <property type="entry name" value="TPR-like"/>
    <property type="match status" value="1"/>
</dbReference>
<reference evidence="6" key="2">
    <citation type="submission" date="2025-08" db="UniProtKB">
        <authorList>
            <consortium name="RefSeq"/>
        </authorList>
    </citation>
    <scope>IDENTIFICATION</scope>
    <source>
        <strain evidence="6">S238N-H82</strain>
        <tissue evidence="6">Testes</tissue>
    </source>
</reference>
<keyword evidence="5" id="KW-1185">Reference proteome</keyword>
<dbReference type="SMART" id="SM00028">
    <property type="entry name" value="TPR"/>
    <property type="match status" value="3"/>
</dbReference>
<reference evidence="5" key="1">
    <citation type="journal article" date="2020" name="Nat. Ecol. Evol.">
        <title>Deeply conserved synteny resolves early events in vertebrate evolution.</title>
        <authorList>
            <person name="Simakov O."/>
            <person name="Marletaz F."/>
            <person name="Yue J.X."/>
            <person name="O'Connell B."/>
            <person name="Jenkins J."/>
            <person name="Brandt A."/>
            <person name="Calef R."/>
            <person name="Tung C.H."/>
            <person name="Huang T.K."/>
            <person name="Schmutz J."/>
            <person name="Satoh N."/>
            <person name="Yu J.K."/>
            <person name="Putnam N.H."/>
            <person name="Green R.E."/>
            <person name="Rokhsar D.S."/>
        </authorList>
    </citation>
    <scope>NUCLEOTIDE SEQUENCE [LARGE SCALE GENOMIC DNA]</scope>
    <source>
        <strain evidence="5">S238N-H82</strain>
    </source>
</reference>
<proteinExistence type="predicted"/>
<dbReference type="Proteomes" id="UP000001554">
    <property type="component" value="Chromosome 6"/>
</dbReference>
<dbReference type="PROSITE" id="PS50005">
    <property type="entry name" value="TPR"/>
    <property type="match status" value="1"/>
</dbReference>
<dbReference type="PANTHER" id="PTHR45641">
    <property type="entry name" value="TETRATRICOPEPTIDE REPEAT PROTEIN (AFU_ORTHOLOGUE AFUA_6G03870)"/>
    <property type="match status" value="1"/>
</dbReference>
<dbReference type="InterPro" id="IPR011990">
    <property type="entry name" value="TPR-like_helical_dom_sf"/>
</dbReference>
<dbReference type="PANTHER" id="PTHR45641:SF19">
    <property type="entry name" value="NEPHROCYSTIN-3"/>
    <property type="match status" value="1"/>
</dbReference>
<dbReference type="Gene3D" id="1.25.40.10">
    <property type="entry name" value="Tetratricopeptide repeat domain"/>
    <property type="match status" value="2"/>
</dbReference>
<feature type="compositionally biased region" description="Basic and acidic residues" evidence="4">
    <location>
        <begin position="35"/>
        <end position="50"/>
    </location>
</feature>
<accession>A0A9J7MVT1</accession>
<dbReference type="Pfam" id="PF13181">
    <property type="entry name" value="TPR_8"/>
    <property type="match status" value="2"/>
</dbReference>
<keyword evidence="2 3" id="KW-0802">TPR repeat</keyword>
<feature type="compositionally biased region" description="Low complexity" evidence="4">
    <location>
        <begin position="12"/>
        <end position="25"/>
    </location>
</feature>
<evidence type="ECO:0000256" key="4">
    <source>
        <dbReference type="SAM" id="MobiDB-lite"/>
    </source>
</evidence>
<dbReference type="RefSeq" id="XP_035680464.1">
    <property type="nucleotide sequence ID" value="XM_035824571.1"/>
</dbReference>
<sequence>MTTVEKETPEVSNSSIESGNSSSDSSSDDELSSPRFEHQSKRRGSSRDDLANVLKSVNAMTGPPTPTVIHVQAENAQVGNDNILYKDKKRHKPGRSSESEPGCTKSRGDELPILVYTVLSLMCHMAPNTAIPVWFFLHLIDDCKELVEEKGSGYNEMITNELGLSEFDPFVAKNGGKTFMINKRQCDDLQNSLFHSIAPRKRALIELGKIYAKTFHECDNKEWEKQKSMLPHLRLFWFRHVKKYNLSENMPFGFMVASIRMMGKYMDGDYRSRVEKLADDCLSLSKSPTEKEKAHRALGEIRKKLGQYDAAEKALKAAVQIRRELSGSEQGLKESLEYQGHMLWLAKVATERGQFNESLKILEGCLQCSAMHDENVQNLLASVVFEQGRCYEKLGKFDDAFPCYDKALKAHSNNLKDRGGYRYPQYLLKRAHMLALISHGTSTVSSAEVLLEAIANCDEADCILSRRHGRKHNYRALHFCIRARLYIKQRKFGLAQEFAQDALRIVVETYGKKHNKVGDALLILGEIWTNKENKDRDNVRAFKAYHFALACFEGDHPCINDLRDRMSELKDKLGETEVSLLDDDDFENLIGPSN</sequence>
<gene>
    <name evidence="6" type="primary">LOC118418578</name>
</gene>
<feature type="region of interest" description="Disordered" evidence="4">
    <location>
        <begin position="1"/>
        <end position="67"/>
    </location>
</feature>
<feature type="region of interest" description="Disordered" evidence="4">
    <location>
        <begin position="80"/>
        <end position="105"/>
    </location>
</feature>
<evidence type="ECO:0000256" key="2">
    <source>
        <dbReference type="ARBA" id="ARBA00022803"/>
    </source>
</evidence>
<dbReference type="InterPro" id="IPR019734">
    <property type="entry name" value="TPR_rpt"/>
</dbReference>
<evidence type="ECO:0000313" key="5">
    <source>
        <dbReference type="Proteomes" id="UP000001554"/>
    </source>
</evidence>
<protein>
    <submittedName>
        <fullName evidence="6">Uncharacterized protein LOC118418578</fullName>
    </submittedName>
</protein>
<evidence type="ECO:0000256" key="3">
    <source>
        <dbReference type="PROSITE-ProRule" id="PRU00339"/>
    </source>
</evidence>
<name>A0A9J7MVT1_BRAFL</name>